<dbReference type="OrthoDB" id="7376483at2"/>
<accession>A0A165XWI0</accession>
<dbReference type="STRING" id="33936.AZI98_08570"/>
<name>A0A165XWI0_9BACI</name>
<dbReference type="EMBL" id="LWBR01000022">
    <property type="protein sequence ID" value="KZN96476.1"/>
    <property type="molecule type" value="Genomic_DNA"/>
</dbReference>
<evidence type="ECO:0000313" key="1">
    <source>
        <dbReference type="EMBL" id="KZN96476.1"/>
    </source>
</evidence>
<protein>
    <submittedName>
        <fullName evidence="1">Uncharacterized protein</fullName>
    </submittedName>
</protein>
<dbReference type="AlphaFoldDB" id="A0A165XWI0"/>
<proteinExistence type="predicted"/>
<sequence length="93" mass="10959">MKKFKGLKKLEAIISDAEQQGWEVDATAFEENGSDWIYLRDIYDRLKQVAVNVTSGHFYVYEPFQKKPTATHMSSEFDNEEWYNEILNLLYVS</sequence>
<comment type="caution">
    <text evidence="1">The sequence shown here is derived from an EMBL/GenBank/DDBJ whole genome shotgun (WGS) entry which is preliminary data.</text>
</comment>
<organism evidence="1 2">
    <name type="scientific">Aeribacillus pallidus</name>
    <dbReference type="NCBI Taxonomy" id="33936"/>
    <lineage>
        <taxon>Bacteria</taxon>
        <taxon>Bacillati</taxon>
        <taxon>Bacillota</taxon>
        <taxon>Bacilli</taxon>
        <taxon>Bacillales</taxon>
        <taxon>Bacillaceae</taxon>
        <taxon>Aeribacillus</taxon>
    </lineage>
</organism>
<dbReference type="RefSeq" id="WP_063387868.1">
    <property type="nucleotide sequence ID" value="NZ_LWBR01000022.1"/>
</dbReference>
<dbReference type="Proteomes" id="UP000076476">
    <property type="component" value="Unassembled WGS sequence"/>
</dbReference>
<keyword evidence="2" id="KW-1185">Reference proteome</keyword>
<evidence type="ECO:0000313" key="2">
    <source>
        <dbReference type="Proteomes" id="UP000076476"/>
    </source>
</evidence>
<reference evidence="1 2" key="1">
    <citation type="submission" date="2016-04" db="EMBL/GenBank/DDBJ databases">
        <title>Draft genome sequence of Aeribacillus pallidus 8m3 from petroleum reservoir.</title>
        <authorList>
            <person name="Poltaraus A.B."/>
            <person name="Nazina T.N."/>
            <person name="Tourova T.P."/>
            <person name="Malakho S.M."/>
            <person name="Korshunova A.V."/>
            <person name="Sokolova D.S."/>
        </authorList>
    </citation>
    <scope>NUCLEOTIDE SEQUENCE [LARGE SCALE GENOMIC DNA]</scope>
    <source>
        <strain evidence="1 2">8m3</strain>
    </source>
</reference>
<gene>
    <name evidence="1" type="ORF">AZI98_08570</name>
</gene>